<feature type="compositionally biased region" description="Basic and acidic residues" evidence="1">
    <location>
        <begin position="63"/>
        <end position="85"/>
    </location>
</feature>
<accession>A0ABP0WPE2</accession>
<sequence length="131" mass="15145">MYRGRRFLSGFGKTDGRTGGRRAVARTDRTDWRKTDGREDARRTRGRVGRRPGDRPRKRRDREKREREGREGRQREREREREALQRRRFPGASLTLPTSLIAISRERKVGGDGEERGAPAQILSKEGSVAS</sequence>
<name>A0ABP0WPE2_9BRYO</name>
<feature type="region of interest" description="Disordered" evidence="1">
    <location>
        <begin position="1"/>
        <end position="131"/>
    </location>
</feature>
<gene>
    <name evidence="2" type="ORF">CSSPJE1EN1_LOCUS12958</name>
</gene>
<proteinExistence type="predicted"/>
<evidence type="ECO:0000313" key="3">
    <source>
        <dbReference type="Proteomes" id="UP001497444"/>
    </source>
</evidence>
<evidence type="ECO:0000256" key="1">
    <source>
        <dbReference type="SAM" id="MobiDB-lite"/>
    </source>
</evidence>
<dbReference type="Proteomes" id="UP001497444">
    <property type="component" value="Chromosome 19"/>
</dbReference>
<dbReference type="EMBL" id="OZ020114">
    <property type="protein sequence ID" value="CAK9267480.1"/>
    <property type="molecule type" value="Genomic_DNA"/>
</dbReference>
<evidence type="ECO:0000313" key="2">
    <source>
        <dbReference type="EMBL" id="CAK9267480.1"/>
    </source>
</evidence>
<feature type="compositionally biased region" description="Basic and acidic residues" evidence="1">
    <location>
        <begin position="25"/>
        <end position="43"/>
    </location>
</feature>
<organism evidence="2 3">
    <name type="scientific">Sphagnum jensenii</name>
    <dbReference type="NCBI Taxonomy" id="128206"/>
    <lineage>
        <taxon>Eukaryota</taxon>
        <taxon>Viridiplantae</taxon>
        <taxon>Streptophyta</taxon>
        <taxon>Embryophyta</taxon>
        <taxon>Bryophyta</taxon>
        <taxon>Sphagnophytina</taxon>
        <taxon>Sphagnopsida</taxon>
        <taxon>Sphagnales</taxon>
        <taxon>Sphagnaceae</taxon>
        <taxon>Sphagnum</taxon>
    </lineage>
</organism>
<keyword evidence="3" id="KW-1185">Reference proteome</keyword>
<feature type="compositionally biased region" description="Basic and acidic residues" evidence="1">
    <location>
        <begin position="104"/>
        <end position="117"/>
    </location>
</feature>
<protein>
    <submittedName>
        <fullName evidence="2">Uncharacterized protein</fullName>
    </submittedName>
</protein>
<reference evidence="2" key="1">
    <citation type="submission" date="2024-02" db="EMBL/GenBank/DDBJ databases">
        <authorList>
            <consortium name="ELIXIR-Norway"/>
            <consortium name="Elixir Norway"/>
        </authorList>
    </citation>
    <scope>NUCLEOTIDE SEQUENCE</scope>
</reference>
<feature type="compositionally biased region" description="Basic residues" evidence="1">
    <location>
        <begin position="44"/>
        <end position="62"/>
    </location>
</feature>